<evidence type="ECO:0000256" key="2">
    <source>
        <dbReference type="SAM" id="Phobius"/>
    </source>
</evidence>
<feature type="transmembrane region" description="Helical" evidence="2">
    <location>
        <begin position="238"/>
        <end position="260"/>
    </location>
</feature>
<keyword evidence="4" id="KW-1185">Reference proteome</keyword>
<feature type="region of interest" description="Disordered" evidence="1">
    <location>
        <begin position="303"/>
        <end position="514"/>
    </location>
</feature>
<name>A0A5M6ZHC0_9PROT</name>
<feature type="compositionally biased region" description="Low complexity" evidence="1">
    <location>
        <begin position="386"/>
        <end position="403"/>
    </location>
</feature>
<dbReference type="Proteomes" id="UP000325122">
    <property type="component" value="Unassembled WGS sequence"/>
</dbReference>
<feature type="compositionally biased region" description="Basic and acidic residues" evidence="1">
    <location>
        <begin position="311"/>
        <end position="320"/>
    </location>
</feature>
<organism evidence="3 4">
    <name type="scientific">Alkalicaulis satelles</name>
    <dbReference type="NCBI Taxonomy" id="2609175"/>
    <lineage>
        <taxon>Bacteria</taxon>
        <taxon>Pseudomonadati</taxon>
        <taxon>Pseudomonadota</taxon>
        <taxon>Alphaproteobacteria</taxon>
        <taxon>Maricaulales</taxon>
        <taxon>Maricaulaceae</taxon>
        <taxon>Alkalicaulis</taxon>
    </lineage>
</organism>
<keyword evidence="2" id="KW-1133">Transmembrane helix</keyword>
<reference evidence="3 4" key="1">
    <citation type="submission" date="2019-09" db="EMBL/GenBank/DDBJ databases">
        <authorList>
            <person name="Kevbrin V."/>
            <person name="Grouzdev D.S."/>
        </authorList>
    </citation>
    <scope>NUCLEOTIDE SEQUENCE [LARGE SCALE GENOMIC DNA]</scope>
    <source>
        <strain evidence="3 4">G-192</strain>
    </source>
</reference>
<accession>A0A5M6ZHC0</accession>
<keyword evidence="2" id="KW-0472">Membrane</keyword>
<dbReference type="AlphaFoldDB" id="A0A5M6ZHC0"/>
<keyword evidence="2" id="KW-0812">Transmembrane</keyword>
<sequence>MANLPTAHASQRFGRKTIDFYAVTGEVVGADPRARTDERRIQDLDGARHTLRLMDKNYQLQPGDYASVLRLQPGPARRSRPVAVANPAGGGWARTHPGIHALLSRAGVARNLNWAMTVALFAIAALAIVWPYLHAFLAELAPATAAPLPAPDVFALAASALPGLEAWRWSDAAGWLTPLLEPAGSDIAAQSGAIVFAGVAAALAVTTYASRSWRLVWAPLFAGLAIMGAIGLDGPGAATGPALAVLGAGALLFIIGGFINRARDAVRLERRISMLAEHMMTQTPTEHVRAPRSAVISDAAAPAAAGAALREPSDDADKADPAPGAEADAASSDDEPSADKDAEESVGADDGDAHAEARTEDAAAPEPDPETDRKPEPAPDQVNDQASEPAPQAPAHSAAPSPANDCDKVEADGFVDPDLAVTSGADEPDAPGQEAVSAVPADESEEEARLRTDPRYAARAIVLPSPPPMPRREEAGAPMFAAPESENGEGEESAPDAPSKDEAKDAPEPGDAKS</sequence>
<feature type="transmembrane region" description="Helical" evidence="2">
    <location>
        <begin position="215"/>
        <end position="232"/>
    </location>
</feature>
<feature type="compositionally biased region" description="Low complexity" evidence="1">
    <location>
        <begin position="321"/>
        <end position="330"/>
    </location>
</feature>
<evidence type="ECO:0000313" key="3">
    <source>
        <dbReference type="EMBL" id="KAA5803690.1"/>
    </source>
</evidence>
<proteinExistence type="predicted"/>
<feature type="compositionally biased region" description="Basic and acidic residues" evidence="1">
    <location>
        <begin position="447"/>
        <end position="456"/>
    </location>
</feature>
<evidence type="ECO:0000256" key="1">
    <source>
        <dbReference type="SAM" id="MobiDB-lite"/>
    </source>
</evidence>
<dbReference type="EMBL" id="VWOJ01000002">
    <property type="protein sequence ID" value="KAA5803690.1"/>
    <property type="molecule type" value="Genomic_DNA"/>
</dbReference>
<feature type="transmembrane region" description="Helical" evidence="2">
    <location>
        <begin position="112"/>
        <end position="133"/>
    </location>
</feature>
<gene>
    <name evidence="3" type="ORF">F1654_07770</name>
</gene>
<feature type="compositionally biased region" description="Acidic residues" evidence="1">
    <location>
        <begin position="331"/>
        <end position="350"/>
    </location>
</feature>
<feature type="compositionally biased region" description="Basic and acidic residues" evidence="1">
    <location>
        <begin position="498"/>
        <end position="514"/>
    </location>
</feature>
<feature type="transmembrane region" description="Helical" evidence="2">
    <location>
        <begin position="187"/>
        <end position="208"/>
    </location>
</feature>
<dbReference type="RefSeq" id="WP_150022958.1">
    <property type="nucleotide sequence ID" value="NZ_VWOJ01000002.1"/>
</dbReference>
<protein>
    <submittedName>
        <fullName evidence="3">Uncharacterized protein</fullName>
    </submittedName>
</protein>
<evidence type="ECO:0000313" key="4">
    <source>
        <dbReference type="Proteomes" id="UP000325122"/>
    </source>
</evidence>
<comment type="caution">
    <text evidence="3">The sequence shown here is derived from an EMBL/GenBank/DDBJ whole genome shotgun (WGS) entry which is preliminary data.</text>
</comment>
<feature type="compositionally biased region" description="Basic and acidic residues" evidence="1">
    <location>
        <begin position="351"/>
        <end position="361"/>
    </location>
</feature>